<name>A0A4R5DST1_9ACTN</name>
<proteinExistence type="predicted"/>
<dbReference type="Gene3D" id="3.40.190.10">
    <property type="entry name" value="Periplasmic binding protein-like II"/>
    <property type="match status" value="1"/>
</dbReference>
<feature type="chain" id="PRO_5020435562" evidence="1">
    <location>
        <begin position="24"/>
        <end position="434"/>
    </location>
</feature>
<keyword evidence="1" id="KW-0732">Signal</keyword>
<dbReference type="RefSeq" id="WP_131891126.1">
    <property type="nucleotide sequence ID" value="NZ_SMKZ01000003.1"/>
</dbReference>
<dbReference type="PANTHER" id="PTHR43649:SF12">
    <property type="entry name" value="DIACETYLCHITOBIOSE BINDING PROTEIN DASA"/>
    <property type="match status" value="1"/>
</dbReference>
<dbReference type="EMBL" id="SMKZ01000003">
    <property type="protein sequence ID" value="TDE14185.1"/>
    <property type="molecule type" value="Genomic_DNA"/>
</dbReference>
<reference evidence="2 3" key="1">
    <citation type="submission" date="2019-03" db="EMBL/GenBank/DDBJ databases">
        <title>Draft genome sequences of novel Actinobacteria.</title>
        <authorList>
            <person name="Sahin N."/>
            <person name="Ay H."/>
            <person name="Saygin H."/>
        </authorList>
    </citation>
    <scope>NUCLEOTIDE SEQUENCE [LARGE SCALE GENOMIC DNA]</scope>
    <source>
        <strain evidence="2 3">5K138</strain>
    </source>
</reference>
<dbReference type="Proteomes" id="UP000294739">
    <property type="component" value="Unassembled WGS sequence"/>
</dbReference>
<evidence type="ECO:0000313" key="2">
    <source>
        <dbReference type="EMBL" id="TDE14185.1"/>
    </source>
</evidence>
<keyword evidence="3" id="KW-1185">Reference proteome</keyword>
<sequence length="434" mass="47370">MTHNRRYRAACSALLGATMLVLAACGGGEDGGETSAGRDDEITVWKFGSPQHERDYYLERNQEFEAQSGLTVTTEFFDWDDRHQQVALANGSDNLPDIVVIENSMLAELATQDVIVPIAELTDDAEGRVADWSANYVQSFWDLGAYDGQLYGFSPYVDLSPMLIYNERMLAEAGVEPPQTWSELVDAAEALSADGRYGIAFGSRDTLDVDILESIAYMNGARWTDPESGEPAVAEDGWADTLQFMRDLAQYAPPGVTDQNFRDSLQLFYNEQAAMVITKSFAPVIAQDYDVPADFPDAVVEFPRPDSVTGSFEATNFVGQAAFLFTPTRQVNDADAVLDYLEFWAQPEQQAGWDGSVIAGRVPAAQDVLHSDVWAQQYPALAARADQVFAAVEPLPVFPGHASAQEDLREAFQAVLLGSLDPADAAESVDGAVQ</sequence>
<protein>
    <submittedName>
        <fullName evidence="2">Extracellular solute-binding protein</fullName>
    </submittedName>
</protein>
<dbReference type="InParanoid" id="A0A4R5DST1"/>
<dbReference type="PROSITE" id="PS51257">
    <property type="entry name" value="PROKAR_LIPOPROTEIN"/>
    <property type="match status" value="1"/>
</dbReference>
<dbReference type="AlphaFoldDB" id="A0A4R5DST1"/>
<comment type="caution">
    <text evidence="2">The sequence shown here is derived from an EMBL/GenBank/DDBJ whole genome shotgun (WGS) entry which is preliminary data.</text>
</comment>
<dbReference type="PANTHER" id="PTHR43649">
    <property type="entry name" value="ARABINOSE-BINDING PROTEIN-RELATED"/>
    <property type="match status" value="1"/>
</dbReference>
<dbReference type="InterPro" id="IPR006059">
    <property type="entry name" value="SBP"/>
</dbReference>
<evidence type="ECO:0000313" key="3">
    <source>
        <dbReference type="Proteomes" id="UP000294739"/>
    </source>
</evidence>
<accession>A0A4R5DST1</accession>
<feature type="signal peptide" evidence="1">
    <location>
        <begin position="1"/>
        <end position="23"/>
    </location>
</feature>
<organism evidence="2 3">
    <name type="scientific">Jiangella asiatica</name>
    <dbReference type="NCBI Taxonomy" id="2530372"/>
    <lineage>
        <taxon>Bacteria</taxon>
        <taxon>Bacillati</taxon>
        <taxon>Actinomycetota</taxon>
        <taxon>Actinomycetes</taxon>
        <taxon>Jiangellales</taxon>
        <taxon>Jiangellaceae</taxon>
        <taxon>Jiangella</taxon>
    </lineage>
</organism>
<gene>
    <name evidence="2" type="ORF">E1269_03200</name>
</gene>
<evidence type="ECO:0000256" key="1">
    <source>
        <dbReference type="SAM" id="SignalP"/>
    </source>
</evidence>
<dbReference type="Pfam" id="PF13416">
    <property type="entry name" value="SBP_bac_8"/>
    <property type="match status" value="1"/>
</dbReference>
<dbReference type="InterPro" id="IPR050490">
    <property type="entry name" value="Bact_solute-bd_prot1"/>
</dbReference>
<dbReference type="SUPFAM" id="SSF53850">
    <property type="entry name" value="Periplasmic binding protein-like II"/>
    <property type="match status" value="1"/>
</dbReference>
<dbReference type="OrthoDB" id="9780991at2"/>